<keyword evidence="1" id="KW-0812">Transmembrane</keyword>
<proteinExistence type="predicted"/>
<dbReference type="InterPro" id="IPR011453">
    <property type="entry name" value="DUF1559"/>
</dbReference>
<reference evidence="3 4" key="1">
    <citation type="journal article" date="2018" name="Nat. Biotechnol.">
        <title>A standardized bacterial taxonomy based on genome phylogeny substantially revises the tree of life.</title>
        <authorList>
            <person name="Parks D.H."/>
            <person name="Chuvochina M."/>
            <person name="Waite D.W."/>
            <person name="Rinke C."/>
            <person name="Skarshewski A."/>
            <person name="Chaumeil P.A."/>
            <person name="Hugenholtz P."/>
        </authorList>
    </citation>
    <scope>NUCLEOTIDE SEQUENCE [LARGE SCALE GENOMIC DNA]</scope>
    <source>
        <strain evidence="3">UBA9375</strain>
    </source>
</reference>
<sequence length="360" mass="37665">MNICRTKQKLQKRKGFTLIELLVVITIIGILVSLTLPAIQSARAAARKVSCLNNMRNVGLAVVNFSSGANSQLPLLVDPNIEVSTTAAPNANAGNDNLSWCTTILPFLDNVGFRQRWDATASAAAQSGATAADLADLASLNVIRFPVFTCPDDQFSTDQGALSYAVNVGYVTANYNATGIGYDSSTGVGHHPAGDGGLDGDNSTSADIPIKFGTGVFWRPHSSRMSLDYISAADGMTQTLMLSENLQAGEWFDQDTGSLGFGVDMQGVYSSGSTTMALPAGFNLQNATTSTDSRIGADLTAAKGQAWRPSSNHPSGAVNVIFCDGSGKSLTPQMDAGVYARLLTPAGLRYGQAVVDGSSF</sequence>
<dbReference type="Proteomes" id="UP000263642">
    <property type="component" value="Unassembled WGS sequence"/>
</dbReference>
<dbReference type="RefSeq" id="WP_278440679.1">
    <property type="nucleotide sequence ID" value="NZ_CAXAST010000005.1"/>
</dbReference>
<dbReference type="EMBL" id="DQAY01000053">
    <property type="protein sequence ID" value="HCO23142.1"/>
    <property type="molecule type" value="Genomic_DNA"/>
</dbReference>
<dbReference type="PROSITE" id="PS00409">
    <property type="entry name" value="PROKAR_NTER_METHYL"/>
    <property type="match status" value="1"/>
</dbReference>
<dbReference type="NCBIfam" id="TIGR02532">
    <property type="entry name" value="IV_pilin_GFxxxE"/>
    <property type="match status" value="1"/>
</dbReference>
<evidence type="ECO:0000259" key="2">
    <source>
        <dbReference type="Pfam" id="PF07596"/>
    </source>
</evidence>
<dbReference type="PANTHER" id="PTHR30093:SF2">
    <property type="entry name" value="TYPE II SECRETION SYSTEM PROTEIN H"/>
    <property type="match status" value="1"/>
</dbReference>
<dbReference type="InterPro" id="IPR045584">
    <property type="entry name" value="Pilin-like"/>
</dbReference>
<evidence type="ECO:0000313" key="4">
    <source>
        <dbReference type="Proteomes" id="UP000263642"/>
    </source>
</evidence>
<dbReference type="AlphaFoldDB" id="A0A3D3R4X6"/>
<gene>
    <name evidence="3" type="ORF">DIT97_08810</name>
</gene>
<accession>A0A3D3R4X6</accession>
<feature type="domain" description="DUF1559" evidence="2">
    <location>
        <begin position="40"/>
        <end position="336"/>
    </location>
</feature>
<keyword evidence="1" id="KW-0472">Membrane</keyword>
<organism evidence="3 4">
    <name type="scientific">Gimesia maris</name>
    <dbReference type="NCBI Taxonomy" id="122"/>
    <lineage>
        <taxon>Bacteria</taxon>
        <taxon>Pseudomonadati</taxon>
        <taxon>Planctomycetota</taxon>
        <taxon>Planctomycetia</taxon>
        <taxon>Planctomycetales</taxon>
        <taxon>Planctomycetaceae</taxon>
        <taxon>Gimesia</taxon>
    </lineage>
</organism>
<feature type="transmembrane region" description="Helical" evidence="1">
    <location>
        <begin position="21"/>
        <end position="39"/>
    </location>
</feature>
<dbReference type="Pfam" id="PF07963">
    <property type="entry name" value="N_methyl"/>
    <property type="match status" value="1"/>
</dbReference>
<dbReference type="Gene3D" id="3.30.700.10">
    <property type="entry name" value="Glycoprotein, Type 4 Pilin"/>
    <property type="match status" value="1"/>
</dbReference>
<name>A0A3D3R4X6_9PLAN</name>
<evidence type="ECO:0000313" key="3">
    <source>
        <dbReference type="EMBL" id="HCO23142.1"/>
    </source>
</evidence>
<dbReference type="Pfam" id="PF07596">
    <property type="entry name" value="SBP_bac_10"/>
    <property type="match status" value="1"/>
</dbReference>
<dbReference type="PANTHER" id="PTHR30093">
    <property type="entry name" value="GENERAL SECRETION PATHWAY PROTEIN G"/>
    <property type="match status" value="1"/>
</dbReference>
<dbReference type="SUPFAM" id="SSF54523">
    <property type="entry name" value="Pili subunits"/>
    <property type="match status" value="1"/>
</dbReference>
<evidence type="ECO:0000256" key="1">
    <source>
        <dbReference type="SAM" id="Phobius"/>
    </source>
</evidence>
<keyword evidence="1" id="KW-1133">Transmembrane helix</keyword>
<protein>
    <submittedName>
        <fullName evidence="3">Prepilin-type cleavage/methylation domain-containing protein</fullName>
    </submittedName>
</protein>
<dbReference type="InterPro" id="IPR012902">
    <property type="entry name" value="N_methyl_site"/>
</dbReference>
<comment type="caution">
    <text evidence="3">The sequence shown here is derived from an EMBL/GenBank/DDBJ whole genome shotgun (WGS) entry which is preliminary data.</text>
</comment>